<feature type="domain" description="Class II aldolase/adducin N-terminal" evidence="3">
    <location>
        <begin position="9"/>
        <end position="186"/>
    </location>
</feature>
<dbReference type="Pfam" id="PF00596">
    <property type="entry name" value="Aldolase_II"/>
    <property type="match status" value="1"/>
</dbReference>
<dbReference type="SMART" id="SM01007">
    <property type="entry name" value="Aldolase_II"/>
    <property type="match status" value="1"/>
</dbReference>
<keyword evidence="1" id="KW-0479">Metal-binding</keyword>
<dbReference type="Gene3D" id="3.40.225.10">
    <property type="entry name" value="Class II aldolase/adducin N-terminal domain"/>
    <property type="match status" value="1"/>
</dbReference>
<gene>
    <name evidence="4" type="primary">fucA_13</name>
    <name evidence="4" type="ORF">SDC9_92650</name>
</gene>
<dbReference type="PANTHER" id="PTHR22789">
    <property type="entry name" value="FUCULOSE PHOSPHATE ALDOLASE"/>
    <property type="match status" value="1"/>
</dbReference>
<dbReference type="GO" id="GO:0005829">
    <property type="term" value="C:cytosol"/>
    <property type="evidence" value="ECO:0007669"/>
    <property type="project" value="TreeGrafter"/>
</dbReference>
<accession>A0A644ZZ02</accession>
<dbReference type="EC" id="4.1.2.17" evidence="4"/>
<protein>
    <submittedName>
        <fullName evidence="4">L-fuculose phosphate aldolase</fullName>
        <ecNumber evidence="4">4.1.2.17</ecNumber>
    </submittedName>
</protein>
<dbReference type="InterPro" id="IPR036409">
    <property type="entry name" value="Aldolase_II/adducin_N_sf"/>
</dbReference>
<sequence length="219" mass="23554">METALETRSGILKIGCTLLDKKLVAGTWGNISARVPETGTIAVTPSGRNYRDLQESDIVLTDINGNIIDGSLKPSSELQMHLAIYKARPDVMAIIHTHSIFASSCAVANKAIPPIIEDLVQVVGGSVDVATYALPGTNELAENVVAAIGHKGAALLSNHGVVCCGENLRETLLACELVERAAQMFIYASQLGGATVLDINDVKIMHNFYMRHYRQRQKG</sequence>
<evidence type="ECO:0000256" key="2">
    <source>
        <dbReference type="ARBA" id="ARBA00023239"/>
    </source>
</evidence>
<dbReference type="GO" id="GO:0046872">
    <property type="term" value="F:metal ion binding"/>
    <property type="evidence" value="ECO:0007669"/>
    <property type="project" value="UniProtKB-KW"/>
</dbReference>
<dbReference type="InterPro" id="IPR001303">
    <property type="entry name" value="Aldolase_II/adducin_N"/>
</dbReference>
<reference evidence="4" key="1">
    <citation type="submission" date="2019-08" db="EMBL/GenBank/DDBJ databases">
        <authorList>
            <person name="Kucharzyk K."/>
            <person name="Murdoch R.W."/>
            <person name="Higgins S."/>
            <person name="Loffler F."/>
        </authorList>
    </citation>
    <scope>NUCLEOTIDE SEQUENCE</scope>
</reference>
<evidence type="ECO:0000259" key="3">
    <source>
        <dbReference type="SMART" id="SM01007"/>
    </source>
</evidence>
<dbReference type="PANTHER" id="PTHR22789:SF0">
    <property type="entry name" value="3-OXO-TETRONATE 4-PHOSPHATE DECARBOXYLASE-RELATED"/>
    <property type="match status" value="1"/>
</dbReference>
<proteinExistence type="predicted"/>
<dbReference type="EMBL" id="VSSQ01011084">
    <property type="protein sequence ID" value="MPM45956.1"/>
    <property type="molecule type" value="Genomic_DNA"/>
</dbReference>
<evidence type="ECO:0000256" key="1">
    <source>
        <dbReference type="ARBA" id="ARBA00022723"/>
    </source>
</evidence>
<evidence type="ECO:0000313" key="4">
    <source>
        <dbReference type="EMBL" id="MPM45956.1"/>
    </source>
</evidence>
<dbReference type="AlphaFoldDB" id="A0A644ZZ02"/>
<dbReference type="GO" id="GO:0019323">
    <property type="term" value="P:pentose catabolic process"/>
    <property type="evidence" value="ECO:0007669"/>
    <property type="project" value="TreeGrafter"/>
</dbReference>
<dbReference type="SUPFAM" id="SSF53639">
    <property type="entry name" value="AraD/HMP-PK domain-like"/>
    <property type="match status" value="1"/>
</dbReference>
<dbReference type="GO" id="GO:0008738">
    <property type="term" value="F:L-fuculose-phosphate aldolase activity"/>
    <property type="evidence" value="ECO:0007669"/>
    <property type="project" value="UniProtKB-EC"/>
</dbReference>
<keyword evidence="2 4" id="KW-0456">Lyase</keyword>
<dbReference type="InterPro" id="IPR050197">
    <property type="entry name" value="Aldolase_class_II_sugar_metab"/>
</dbReference>
<name>A0A644ZZ02_9ZZZZ</name>
<organism evidence="4">
    <name type="scientific">bioreactor metagenome</name>
    <dbReference type="NCBI Taxonomy" id="1076179"/>
    <lineage>
        <taxon>unclassified sequences</taxon>
        <taxon>metagenomes</taxon>
        <taxon>ecological metagenomes</taxon>
    </lineage>
</organism>
<comment type="caution">
    <text evidence="4">The sequence shown here is derived from an EMBL/GenBank/DDBJ whole genome shotgun (WGS) entry which is preliminary data.</text>
</comment>